<sequence>MFSIVNILGIDYGERYIGLAVKTDEGIFPLDPIDSKTANRIEVLRKVVDDYNISKIVIGIPLGNEEGEKNVKNFSNLLKRELNIDCVMYDESMTSAFSEEKIKLYSSNSKNIKTKVHSISAYLILKSFLNLE</sequence>
<comment type="caution">
    <text evidence="6">The sequence shown here is derived from an EMBL/GenBank/DDBJ whole genome shotgun (WGS) entry which is preliminary data.</text>
</comment>
<name>A0A7C5URS4_UNCC3</name>
<dbReference type="SMART" id="SM00732">
    <property type="entry name" value="YqgFc"/>
    <property type="match status" value="1"/>
</dbReference>
<keyword evidence="3" id="KW-0540">Nuclease</keyword>
<reference evidence="6" key="1">
    <citation type="journal article" date="2020" name="mSystems">
        <title>Genome- and Community-Level Interaction Insights into Carbon Utilization and Element Cycling Functions of Hydrothermarchaeota in Hydrothermal Sediment.</title>
        <authorList>
            <person name="Zhou Z."/>
            <person name="Liu Y."/>
            <person name="Xu W."/>
            <person name="Pan J."/>
            <person name="Luo Z.H."/>
            <person name="Li M."/>
        </authorList>
    </citation>
    <scope>NUCLEOTIDE SEQUENCE [LARGE SCALE GENOMIC DNA]</scope>
    <source>
        <strain evidence="6">SpSt-1042</strain>
    </source>
</reference>
<evidence type="ECO:0000256" key="3">
    <source>
        <dbReference type="ARBA" id="ARBA00022722"/>
    </source>
</evidence>
<dbReference type="EMBL" id="DRVY01000064">
    <property type="protein sequence ID" value="HHR92308.1"/>
    <property type="molecule type" value="Genomic_DNA"/>
</dbReference>
<keyword evidence="4" id="KW-0378">Hydrolase</keyword>
<evidence type="ECO:0000256" key="1">
    <source>
        <dbReference type="ARBA" id="ARBA00022490"/>
    </source>
</evidence>
<feature type="domain" description="YqgF/RNase H-like" evidence="5">
    <location>
        <begin position="5"/>
        <end position="98"/>
    </location>
</feature>
<dbReference type="InterPro" id="IPR005227">
    <property type="entry name" value="YqgF"/>
</dbReference>
<dbReference type="PANTHER" id="PTHR33317">
    <property type="entry name" value="POLYNUCLEOTIDYL TRANSFERASE, RIBONUCLEASE H-LIKE SUPERFAMILY PROTEIN"/>
    <property type="match status" value="1"/>
</dbReference>
<evidence type="ECO:0000256" key="4">
    <source>
        <dbReference type="ARBA" id="ARBA00022801"/>
    </source>
</evidence>
<dbReference type="PANTHER" id="PTHR33317:SF4">
    <property type="entry name" value="POLYNUCLEOTIDYL TRANSFERASE, RIBONUCLEASE H-LIKE SUPERFAMILY PROTEIN"/>
    <property type="match status" value="1"/>
</dbReference>
<protein>
    <submittedName>
        <fullName evidence="6">Holliday junction resolvase RuvX</fullName>
    </submittedName>
</protein>
<dbReference type="AlphaFoldDB" id="A0A7C5URS4"/>
<dbReference type="GO" id="GO:0005829">
    <property type="term" value="C:cytosol"/>
    <property type="evidence" value="ECO:0007669"/>
    <property type="project" value="TreeGrafter"/>
</dbReference>
<dbReference type="Gene3D" id="3.30.420.140">
    <property type="entry name" value="YqgF/RNase H-like domain"/>
    <property type="match status" value="1"/>
</dbReference>
<dbReference type="NCBIfam" id="TIGR00250">
    <property type="entry name" value="RNAse_H_YqgF"/>
    <property type="match status" value="1"/>
</dbReference>
<gene>
    <name evidence="6" type="primary">ruvX</name>
    <name evidence="6" type="ORF">ENL96_02240</name>
</gene>
<keyword evidence="2" id="KW-0690">Ribosome biogenesis</keyword>
<dbReference type="CDD" id="cd16964">
    <property type="entry name" value="YqgF"/>
    <property type="match status" value="1"/>
</dbReference>
<evidence type="ECO:0000259" key="5">
    <source>
        <dbReference type="SMART" id="SM00732"/>
    </source>
</evidence>
<dbReference type="InterPro" id="IPR037027">
    <property type="entry name" value="YqgF/RNaseH-like_dom_sf"/>
</dbReference>
<dbReference type="SUPFAM" id="SSF53098">
    <property type="entry name" value="Ribonuclease H-like"/>
    <property type="match status" value="1"/>
</dbReference>
<dbReference type="GO" id="GO:0004518">
    <property type="term" value="F:nuclease activity"/>
    <property type="evidence" value="ECO:0007669"/>
    <property type="project" value="UniProtKB-KW"/>
</dbReference>
<organism evidence="6">
    <name type="scientific">candidate division CPR3 bacterium</name>
    <dbReference type="NCBI Taxonomy" id="2268181"/>
    <lineage>
        <taxon>Bacteria</taxon>
        <taxon>Bacteria division CPR3</taxon>
    </lineage>
</organism>
<dbReference type="GO" id="GO:0016787">
    <property type="term" value="F:hydrolase activity"/>
    <property type="evidence" value="ECO:0007669"/>
    <property type="project" value="UniProtKB-KW"/>
</dbReference>
<dbReference type="InterPro" id="IPR006641">
    <property type="entry name" value="YqgF/RNaseH-like_dom"/>
</dbReference>
<dbReference type="Pfam" id="PF03652">
    <property type="entry name" value="RuvX"/>
    <property type="match status" value="1"/>
</dbReference>
<dbReference type="GO" id="GO:0000967">
    <property type="term" value="P:rRNA 5'-end processing"/>
    <property type="evidence" value="ECO:0007669"/>
    <property type="project" value="TreeGrafter"/>
</dbReference>
<dbReference type="InterPro" id="IPR012337">
    <property type="entry name" value="RNaseH-like_sf"/>
</dbReference>
<keyword evidence="1" id="KW-0963">Cytoplasm</keyword>
<evidence type="ECO:0000313" key="6">
    <source>
        <dbReference type="EMBL" id="HHR92308.1"/>
    </source>
</evidence>
<evidence type="ECO:0000256" key="2">
    <source>
        <dbReference type="ARBA" id="ARBA00022517"/>
    </source>
</evidence>
<proteinExistence type="predicted"/>
<accession>A0A7C5URS4</accession>